<evidence type="ECO:0000259" key="9">
    <source>
        <dbReference type="Pfam" id="PF16205"/>
    </source>
</evidence>
<dbReference type="InterPro" id="IPR028333">
    <property type="entry name" value="Ribosomal_uS17_arc/euk"/>
</dbReference>
<proteinExistence type="evidence at transcript level"/>
<dbReference type="GO" id="GO:0022627">
    <property type="term" value="C:cytosolic small ribosomal subunit"/>
    <property type="evidence" value="ECO:0007669"/>
    <property type="project" value="TreeGrafter"/>
</dbReference>
<dbReference type="PRINTS" id="PR00973">
    <property type="entry name" value="RIBOSOMALS17"/>
</dbReference>
<feature type="region of interest" description="Disordered" evidence="8">
    <location>
        <begin position="1"/>
        <end position="30"/>
    </location>
</feature>
<dbReference type="Gene3D" id="2.40.50.1000">
    <property type="match status" value="1"/>
</dbReference>
<dbReference type="NCBIfam" id="TIGR03630">
    <property type="entry name" value="uS17_arch"/>
    <property type="match status" value="1"/>
</dbReference>
<sequence length="158" mass="18390">MDTQTERSFQKQPTVFLNRKPQYGKGQKKKKAAKRYLRNVGLGFKTPREAIEDTYIDKKCPFTGNVSIRGRILTGVILKMKMTRTVVIRRDYLHFVKKYSRFEKRHRNMSVHMSPCFRDAVVGDIATVGECRPLSKTVRFNVLKVTKAPGTKKQFNKF</sequence>
<keyword evidence="4 10" id="KW-0689">Ribosomal protein</keyword>
<evidence type="ECO:0000256" key="6">
    <source>
        <dbReference type="ARBA" id="ARBA00035164"/>
    </source>
</evidence>
<dbReference type="FunFam" id="2.40.50.1000:FF:000002">
    <property type="entry name" value="40S ribosomal protein S11"/>
    <property type="match status" value="1"/>
</dbReference>
<evidence type="ECO:0000256" key="7">
    <source>
        <dbReference type="ARBA" id="ARBA00035471"/>
    </source>
</evidence>
<evidence type="ECO:0000256" key="3">
    <source>
        <dbReference type="ARBA" id="ARBA00022884"/>
    </source>
</evidence>
<feature type="domain" description="Small ribosomal subunit protein uS17 N-terminal" evidence="9">
    <location>
        <begin position="4"/>
        <end position="73"/>
    </location>
</feature>
<keyword evidence="2" id="KW-0699">rRNA-binding</keyword>
<dbReference type="InterPro" id="IPR012340">
    <property type="entry name" value="NA-bd_OB-fold"/>
</dbReference>
<name>A0A2P2HWS0_9CRUS</name>
<keyword evidence="3" id="KW-0694">RNA-binding</keyword>
<dbReference type="EMBL" id="IACF01000452">
    <property type="protein sequence ID" value="LAB66227.1"/>
    <property type="molecule type" value="mRNA"/>
</dbReference>
<dbReference type="SUPFAM" id="SSF50249">
    <property type="entry name" value="Nucleic acid-binding proteins"/>
    <property type="match status" value="1"/>
</dbReference>
<evidence type="ECO:0000256" key="8">
    <source>
        <dbReference type="SAM" id="MobiDB-lite"/>
    </source>
</evidence>
<dbReference type="Pfam" id="PF16205">
    <property type="entry name" value="Ribosomal_S17_N"/>
    <property type="match status" value="1"/>
</dbReference>
<accession>A0A2P2HWS0</accession>
<evidence type="ECO:0000313" key="11">
    <source>
        <dbReference type="EMBL" id="LAC20027.1"/>
    </source>
</evidence>
<dbReference type="GO" id="GO:0006412">
    <property type="term" value="P:translation"/>
    <property type="evidence" value="ECO:0007669"/>
    <property type="project" value="InterPro"/>
</dbReference>
<dbReference type="EMBL" id="IACT01000632">
    <property type="protein sequence ID" value="LAC20027.1"/>
    <property type="molecule type" value="mRNA"/>
</dbReference>
<dbReference type="InterPro" id="IPR032440">
    <property type="entry name" value="Ribosomal_uS17_N"/>
</dbReference>
<dbReference type="InterPro" id="IPR000266">
    <property type="entry name" value="Ribosomal_uS17"/>
</dbReference>
<evidence type="ECO:0000256" key="1">
    <source>
        <dbReference type="ARBA" id="ARBA00010254"/>
    </source>
</evidence>
<dbReference type="PANTHER" id="PTHR10744">
    <property type="entry name" value="40S RIBOSOMAL PROTEIN S11 FAMILY MEMBER"/>
    <property type="match status" value="1"/>
</dbReference>
<reference evidence="11" key="1">
    <citation type="submission" date="2017-11" db="EMBL/GenBank/DDBJ databases">
        <title>The sensing device of the deep-sea amphipod.</title>
        <authorList>
            <person name="Kobayashi H."/>
            <person name="Nagahama T."/>
            <person name="Arai W."/>
            <person name="Sasagawa Y."/>
            <person name="Umeda M."/>
            <person name="Hayashi T."/>
            <person name="Nikaido I."/>
            <person name="Watanabe H."/>
            <person name="Oguri K."/>
            <person name="Kitazato H."/>
            <person name="Fujioka K."/>
            <person name="Kido Y."/>
            <person name="Takami H."/>
        </authorList>
    </citation>
    <scope>NUCLEOTIDE SEQUENCE</scope>
    <source>
        <tissue evidence="11">Whole body</tissue>
    </source>
</reference>
<evidence type="ECO:0000256" key="2">
    <source>
        <dbReference type="ARBA" id="ARBA00022730"/>
    </source>
</evidence>
<organism evidence="10">
    <name type="scientific">Hirondellea gigas</name>
    <dbReference type="NCBI Taxonomy" id="1518452"/>
    <lineage>
        <taxon>Eukaryota</taxon>
        <taxon>Metazoa</taxon>
        <taxon>Ecdysozoa</taxon>
        <taxon>Arthropoda</taxon>
        <taxon>Crustacea</taxon>
        <taxon>Multicrustacea</taxon>
        <taxon>Malacostraca</taxon>
        <taxon>Eumalacostraca</taxon>
        <taxon>Peracarida</taxon>
        <taxon>Amphipoda</taxon>
        <taxon>Amphilochidea</taxon>
        <taxon>Lysianassida</taxon>
        <taxon>Lysianassidira</taxon>
        <taxon>Lysianassoidea</taxon>
        <taxon>Lysianassidae</taxon>
        <taxon>Hirondellea</taxon>
    </lineage>
</organism>
<evidence type="ECO:0000256" key="5">
    <source>
        <dbReference type="ARBA" id="ARBA00023274"/>
    </source>
</evidence>
<evidence type="ECO:0000256" key="4">
    <source>
        <dbReference type="ARBA" id="ARBA00022980"/>
    </source>
</evidence>
<dbReference type="AlphaFoldDB" id="A0A2P2HWS0"/>
<dbReference type="Pfam" id="PF00366">
    <property type="entry name" value="Ribosomal_S17"/>
    <property type="match status" value="1"/>
</dbReference>
<protein>
    <recommendedName>
        <fullName evidence="6">Small ribosomal subunit protein uS17</fullName>
    </recommendedName>
    <alternativeName>
        <fullName evidence="7">40S ribosomal protein S11</fullName>
    </alternativeName>
</protein>
<dbReference type="GO" id="GO:0019843">
    <property type="term" value="F:rRNA binding"/>
    <property type="evidence" value="ECO:0007669"/>
    <property type="project" value="UniProtKB-KW"/>
</dbReference>
<keyword evidence="5" id="KW-0687">Ribonucleoprotein</keyword>
<dbReference type="PANTHER" id="PTHR10744:SF9">
    <property type="entry name" value="40S RIBOSOMAL PROTEIN S11-RELATED"/>
    <property type="match status" value="1"/>
</dbReference>
<dbReference type="GO" id="GO:0003735">
    <property type="term" value="F:structural constituent of ribosome"/>
    <property type="evidence" value="ECO:0007669"/>
    <property type="project" value="InterPro"/>
</dbReference>
<dbReference type="CDD" id="cd00364">
    <property type="entry name" value="Ribosomal_uS17"/>
    <property type="match status" value="1"/>
</dbReference>
<evidence type="ECO:0000313" key="10">
    <source>
        <dbReference type="EMBL" id="LAB66227.1"/>
    </source>
</evidence>
<reference evidence="10" key="2">
    <citation type="journal article" date="2018" name="Biosci. Biotechnol. Biochem.">
        <title>Polysaccharide hydrolase of the hadal zone amphipods Hirondellea gigas.</title>
        <authorList>
            <person name="Kobayashi H."/>
            <person name="Nagahama T."/>
            <person name="Arai W."/>
            <person name="Sasagawa Y."/>
            <person name="Umeda M."/>
            <person name="Hayashi T."/>
            <person name="Nikaido I."/>
            <person name="Watanabe H."/>
            <person name="Oguri K."/>
            <person name="Kitazato H."/>
            <person name="Fujioka K."/>
            <person name="Kido Y."/>
            <person name="Takami H."/>
        </authorList>
    </citation>
    <scope>NUCLEOTIDE SEQUENCE</scope>
    <source>
        <tissue evidence="10">Whole body</tissue>
    </source>
</reference>
<comment type="similarity">
    <text evidence="1">Belongs to the universal ribosomal protein uS17 family.</text>
</comment>